<accession>A0A392SAC7</accession>
<evidence type="ECO:0000313" key="2">
    <source>
        <dbReference type="EMBL" id="MCI45144.1"/>
    </source>
</evidence>
<feature type="region of interest" description="Disordered" evidence="1">
    <location>
        <begin position="1"/>
        <end position="55"/>
    </location>
</feature>
<organism evidence="2 3">
    <name type="scientific">Trifolium medium</name>
    <dbReference type="NCBI Taxonomy" id="97028"/>
    <lineage>
        <taxon>Eukaryota</taxon>
        <taxon>Viridiplantae</taxon>
        <taxon>Streptophyta</taxon>
        <taxon>Embryophyta</taxon>
        <taxon>Tracheophyta</taxon>
        <taxon>Spermatophyta</taxon>
        <taxon>Magnoliopsida</taxon>
        <taxon>eudicotyledons</taxon>
        <taxon>Gunneridae</taxon>
        <taxon>Pentapetalae</taxon>
        <taxon>rosids</taxon>
        <taxon>fabids</taxon>
        <taxon>Fabales</taxon>
        <taxon>Fabaceae</taxon>
        <taxon>Papilionoideae</taxon>
        <taxon>50 kb inversion clade</taxon>
        <taxon>NPAAA clade</taxon>
        <taxon>Hologalegina</taxon>
        <taxon>IRL clade</taxon>
        <taxon>Trifolieae</taxon>
        <taxon>Trifolium</taxon>
    </lineage>
</organism>
<feature type="compositionally biased region" description="Basic and acidic residues" evidence="1">
    <location>
        <begin position="22"/>
        <end position="37"/>
    </location>
</feature>
<sequence length="55" mass="5895">MALGRQWTSRNAGGSVLSRLSAGERRLGARRGSERAVETVSSRPGADSWRAVPAR</sequence>
<protein>
    <submittedName>
        <fullName evidence="2">Uncharacterized protein</fullName>
    </submittedName>
</protein>
<proteinExistence type="predicted"/>
<comment type="caution">
    <text evidence="2">The sequence shown here is derived from an EMBL/GenBank/DDBJ whole genome shotgun (WGS) entry which is preliminary data.</text>
</comment>
<dbReference type="AlphaFoldDB" id="A0A392SAC7"/>
<dbReference type="Proteomes" id="UP000265520">
    <property type="component" value="Unassembled WGS sequence"/>
</dbReference>
<feature type="compositionally biased region" description="Polar residues" evidence="1">
    <location>
        <begin position="1"/>
        <end position="12"/>
    </location>
</feature>
<keyword evidence="3" id="KW-1185">Reference proteome</keyword>
<name>A0A392SAC7_9FABA</name>
<evidence type="ECO:0000256" key="1">
    <source>
        <dbReference type="SAM" id="MobiDB-lite"/>
    </source>
</evidence>
<feature type="non-terminal residue" evidence="2">
    <location>
        <position position="55"/>
    </location>
</feature>
<evidence type="ECO:0000313" key="3">
    <source>
        <dbReference type="Proteomes" id="UP000265520"/>
    </source>
</evidence>
<dbReference type="EMBL" id="LXQA010340126">
    <property type="protein sequence ID" value="MCI45144.1"/>
    <property type="molecule type" value="Genomic_DNA"/>
</dbReference>
<reference evidence="2 3" key="1">
    <citation type="journal article" date="2018" name="Front. Plant Sci.">
        <title>Red Clover (Trifolium pratense) and Zigzag Clover (T. medium) - A Picture of Genomic Similarities and Differences.</title>
        <authorList>
            <person name="Dluhosova J."/>
            <person name="Istvanek J."/>
            <person name="Nedelnik J."/>
            <person name="Repkova J."/>
        </authorList>
    </citation>
    <scope>NUCLEOTIDE SEQUENCE [LARGE SCALE GENOMIC DNA]</scope>
    <source>
        <strain evidence="3">cv. 10/8</strain>
        <tissue evidence="2">Leaf</tissue>
    </source>
</reference>